<sequence>MLRMASWKVVPAKTLCRLFAISNMFMGIFSIFYWCCMDSVANNIKKTASWTDLFLFLNGNVNTTVSENCGEGYLKNVSPSQVAHHIEKSIRFYIWACAIFGAKGLAQFFATYCCPCMAKLLCFLLLLVDLIATSLTFYGMFLFRQPELCVLEYTDLLYQGRQQSKMTALTFILALLLKPPEWLAVFCFISQQNKLLAKGETRSKGVRRSEAFRTPMSSRANSYVGGLHRKVTGKESLGLEQMNSDEDLEEEDNLKLFIRNGKCKFIEIDLNESENNNDSNRNGGEGDNQNFKANNNNNNNTDFH</sequence>
<feature type="compositionally biased region" description="Low complexity" evidence="1">
    <location>
        <begin position="273"/>
        <end position="282"/>
    </location>
</feature>
<comment type="caution">
    <text evidence="3">The sequence shown here is derived from an EMBL/GenBank/DDBJ whole genome shotgun (WGS) entry which is preliminary data.</text>
</comment>
<keyword evidence="4" id="KW-1185">Reference proteome</keyword>
<feature type="transmembrane region" description="Helical" evidence="2">
    <location>
        <begin position="12"/>
        <end position="34"/>
    </location>
</feature>
<feature type="transmembrane region" description="Helical" evidence="2">
    <location>
        <begin position="166"/>
        <end position="189"/>
    </location>
</feature>
<evidence type="ECO:0000313" key="3">
    <source>
        <dbReference type="EMBL" id="ODN04459.1"/>
    </source>
</evidence>
<evidence type="ECO:0000313" key="4">
    <source>
        <dbReference type="Proteomes" id="UP000094527"/>
    </source>
</evidence>
<gene>
    <name evidence="3" type="ORF">Ocin01_02230</name>
</gene>
<reference evidence="3 4" key="1">
    <citation type="journal article" date="2016" name="Genome Biol. Evol.">
        <title>Gene Family Evolution Reflects Adaptation to Soil Environmental Stressors in the Genome of the Collembolan Orchesella cincta.</title>
        <authorList>
            <person name="Faddeeva-Vakhrusheva A."/>
            <person name="Derks M.F."/>
            <person name="Anvar S.Y."/>
            <person name="Agamennone V."/>
            <person name="Suring W."/>
            <person name="Smit S."/>
            <person name="van Straalen N.M."/>
            <person name="Roelofs D."/>
        </authorList>
    </citation>
    <scope>NUCLEOTIDE SEQUENCE [LARGE SCALE GENOMIC DNA]</scope>
    <source>
        <tissue evidence="3">Mixed pool</tissue>
    </source>
</reference>
<evidence type="ECO:0000256" key="1">
    <source>
        <dbReference type="SAM" id="MobiDB-lite"/>
    </source>
</evidence>
<organism evidence="3 4">
    <name type="scientific">Orchesella cincta</name>
    <name type="common">Springtail</name>
    <name type="synonym">Podura cincta</name>
    <dbReference type="NCBI Taxonomy" id="48709"/>
    <lineage>
        <taxon>Eukaryota</taxon>
        <taxon>Metazoa</taxon>
        <taxon>Ecdysozoa</taxon>
        <taxon>Arthropoda</taxon>
        <taxon>Hexapoda</taxon>
        <taxon>Collembola</taxon>
        <taxon>Entomobryomorpha</taxon>
        <taxon>Entomobryoidea</taxon>
        <taxon>Orchesellidae</taxon>
        <taxon>Orchesellinae</taxon>
        <taxon>Orchesella</taxon>
    </lineage>
</organism>
<keyword evidence="2" id="KW-0472">Membrane</keyword>
<feature type="compositionally biased region" description="Low complexity" evidence="1">
    <location>
        <begin position="294"/>
        <end position="304"/>
    </location>
</feature>
<name>A0A1D2NGU1_ORCCI</name>
<dbReference type="Proteomes" id="UP000094527">
    <property type="component" value="Unassembled WGS sequence"/>
</dbReference>
<protein>
    <submittedName>
        <fullName evidence="3">Uncharacterized protein</fullName>
    </submittedName>
</protein>
<keyword evidence="2" id="KW-0812">Transmembrane</keyword>
<feature type="transmembrane region" description="Helical" evidence="2">
    <location>
        <begin position="92"/>
        <end position="113"/>
    </location>
</feature>
<keyword evidence="2" id="KW-1133">Transmembrane helix</keyword>
<evidence type="ECO:0000256" key="2">
    <source>
        <dbReference type="SAM" id="Phobius"/>
    </source>
</evidence>
<proteinExistence type="predicted"/>
<feature type="transmembrane region" description="Helical" evidence="2">
    <location>
        <begin position="120"/>
        <end position="143"/>
    </location>
</feature>
<accession>A0A1D2NGU1</accession>
<dbReference type="EMBL" id="LJIJ01000043">
    <property type="protein sequence ID" value="ODN04459.1"/>
    <property type="molecule type" value="Genomic_DNA"/>
</dbReference>
<feature type="region of interest" description="Disordered" evidence="1">
    <location>
        <begin position="273"/>
        <end position="304"/>
    </location>
</feature>
<dbReference type="AlphaFoldDB" id="A0A1D2NGU1"/>